<keyword evidence="3" id="KW-1185">Reference proteome</keyword>
<keyword evidence="1" id="KW-1133">Transmembrane helix</keyword>
<keyword evidence="1" id="KW-0472">Membrane</keyword>
<name>A0AAE9EJE4_CAEBR</name>
<feature type="transmembrane region" description="Helical" evidence="1">
    <location>
        <begin position="49"/>
        <end position="73"/>
    </location>
</feature>
<evidence type="ECO:0000313" key="3">
    <source>
        <dbReference type="Proteomes" id="UP000829354"/>
    </source>
</evidence>
<dbReference type="Proteomes" id="UP000829354">
    <property type="component" value="Chromosome II"/>
</dbReference>
<protein>
    <submittedName>
        <fullName evidence="2">Uncharacterized protein</fullName>
    </submittedName>
</protein>
<keyword evidence="1" id="KW-0812">Transmembrane</keyword>
<gene>
    <name evidence="2" type="ORF">L5515_015675</name>
</gene>
<evidence type="ECO:0000256" key="1">
    <source>
        <dbReference type="SAM" id="Phobius"/>
    </source>
</evidence>
<evidence type="ECO:0000313" key="2">
    <source>
        <dbReference type="EMBL" id="UMM20383.1"/>
    </source>
</evidence>
<proteinExistence type="predicted"/>
<dbReference type="EMBL" id="CP092621">
    <property type="protein sequence ID" value="UMM20383.1"/>
    <property type="molecule type" value="Genomic_DNA"/>
</dbReference>
<sequence length="94" mass="11095">MSELEDYYYQSEKYTKCAEDEACRKSPPPNAYDMCCVTNNYCNFYSTNWFFWLMFFLVVILIVVGIGFCIFYCRRKRKAGRGDVEIEGEPSDTI</sequence>
<dbReference type="AlphaFoldDB" id="A0AAE9EJE4"/>
<organism evidence="2 3">
    <name type="scientific">Caenorhabditis briggsae</name>
    <dbReference type="NCBI Taxonomy" id="6238"/>
    <lineage>
        <taxon>Eukaryota</taxon>
        <taxon>Metazoa</taxon>
        <taxon>Ecdysozoa</taxon>
        <taxon>Nematoda</taxon>
        <taxon>Chromadorea</taxon>
        <taxon>Rhabditida</taxon>
        <taxon>Rhabditina</taxon>
        <taxon>Rhabditomorpha</taxon>
        <taxon>Rhabditoidea</taxon>
        <taxon>Rhabditidae</taxon>
        <taxon>Peloderinae</taxon>
        <taxon>Caenorhabditis</taxon>
    </lineage>
</organism>
<reference evidence="2 3" key="1">
    <citation type="submission" date="2022-04" db="EMBL/GenBank/DDBJ databases">
        <title>Chromosome-level reference genomes for two strains of Caenorhabditis briggsae: an improved platform for comparative genomics.</title>
        <authorList>
            <person name="Stevens L."/>
            <person name="Andersen E."/>
        </authorList>
    </citation>
    <scope>NUCLEOTIDE SEQUENCE [LARGE SCALE GENOMIC DNA]</scope>
    <source>
        <strain evidence="2">VX34</strain>
        <tissue evidence="2">Whole-organism</tissue>
    </source>
</reference>
<accession>A0AAE9EJE4</accession>